<dbReference type="PATRIC" id="fig|765913.3.peg.3787"/>
<dbReference type="InterPro" id="IPR050644">
    <property type="entry name" value="PG_Glycine_Bridge_Synth"/>
</dbReference>
<dbReference type="NCBIfam" id="TIGR03019">
    <property type="entry name" value="pepcterm_femAB"/>
    <property type="match status" value="1"/>
</dbReference>
<proteinExistence type="predicted"/>
<sequence length="343" mass="39037">MPKIHTLCTTDEAARWDAFVQAHPHGTFFHLSGWKKVLEQAFGHRTHFLFAEAEDGSVIGVLPLGHLKSRLFGAQLVSTPFCVYGGSLADSPEIAEALDAEARRLAAVLRVDYLELRYREPCHRDWPAKDLYVTFRKQIDPDEETNLSAIPRKQRAMVRKGIAAGLVSRIDEEVDRVHRLYAESVRNLGTPVFSHRYFRTLKEVFAEACECLVVEHDGRPVAGVLSFYFRDEVLPYYGGGGQAARALKANDFMYWELMRRAAERGVRVFDFGRSKRDTGSYDFKRNWGFEPVQLSYEVQLCQASTLPDLSPMNPKYRLLIGLWKRLPVPVSRLLGPFISRSLG</sequence>
<reference evidence="2 3" key="1">
    <citation type="submission" date="2011-06" db="EMBL/GenBank/DDBJ databases">
        <title>The draft genome of Thiorhodococcus drewsii AZ1.</title>
        <authorList>
            <consortium name="US DOE Joint Genome Institute (JGI-PGF)"/>
            <person name="Lucas S."/>
            <person name="Han J."/>
            <person name="Lapidus A."/>
            <person name="Cheng J.-F."/>
            <person name="Goodwin L."/>
            <person name="Pitluck S."/>
            <person name="Peters L."/>
            <person name="Land M.L."/>
            <person name="Hauser L."/>
            <person name="Vogl K."/>
            <person name="Liu Z."/>
            <person name="Imhoff J."/>
            <person name="Thiel V."/>
            <person name="Frigaard N.-U."/>
            <person name="Bryant D.A."/>
            <person name="Woyke T.J."/>
        </authorList>
    </citation>
    <scope>NUCLEOTIDE SEQUENCE [LARGE SCALE GENOMIC DNA]</scope>
    <source>
        <strain evidence="2 3">AZ1</strain>
    </source>
</reference>
<organism evidence="2 3">
    <name type="scientific">Thiorhodococcus drewsii AZ1</name>
    <dbReference type="NCBI Taxonomy" id="765913"/>
    <lineage>
        <taxon>Bacteria</taxon>
        <taxon>Pseudomonadati</taxon>
        <taxon>Pseudomonadota</taxon>
        <taxon>Gammaproteobacteria</taxon>
        <taxon>Chromatiales</taxon>
        <taxon>Chromatiaceae</taxon>
        <taxon>Thiorhodococcus</taxon>
    </lineage>
</organism>
<protein>
    <submittedName>
        <fullName evidence="2">FemAB-related protein, PEP-CTERM system-associated</fullName>
    </submittedName>
</protein>
<dbReference type="eggNOG" id="COG2348">
    <property type="taxonomic scope" value="Bacteria"/>
</dbReference>
<name>G2E611_9GAMM</name>
<evidence type="ECO:0000313" key="2">
    <source>
        <dbReference type="EMBL" id="EGV28496.1"/>
    </source>
</evidence>
<keyword evidence="3" id="KW-1185">Reference proteome</keyword>
<dbReference type="AlphaFoldDB" id="G2E611"/>
<dbReference type="Pfam" id="PF13480">
    <property type="entry name" value="Acetyltransf_6"/>
    <property type="match status" value="1"/>
</dbReference>
<dbReference type="Gene3D" id="3.40.630.30">
    <property type="match status" value="2"/>
</dbReference>
<dbReference type="InterPro" id="IPR016181">
    <property type="entry name" value="Acyl_CoA_acyltransferase"/>
</dbReference>
<dbReference type="STRING" id="765913.ThidrDRAFT_3724"/>
<dbReference type="EMBL" id="AFWT01000036">
    <property type="protein sequence ID" value="EGV28496.1"/>
    <property type="molecule type" value="Genomic_DNA"/>
</dbReference>
<dbReference type="PANTHER" id="PTHR36174">
    <property type="entry name" value="LIPID II:GLYCINE GLYCYLTRANSFERASE"/>
    <property type="match status" value="1"/>
</dbReference>
<evidence type="ECO:0000313" key="3">
    <source>
        <dbReference type="Proteomes" id="UP000004200"/>
    </source>
</evidence>
<dbReference type="SUPFAM" id="SSF55729">
    <property type="entry name" value="Acyl-CoA N-acyltransferases (Nat)"/>
    <property type="match status" value="2"/>
</dbReference>
<accession>G2E611</accession>
<dbReference type="InterPro" id="IPR038740">
    <property type="entry name" value="BioF2-like_GNAT_dom"/>
</dbReference>
<comment type="caution">
    <text evidence="2">The sequence shown here is derived from an EMBL/GenBank/DDBJ whole genome shotgun (WGS) entry which is preliminary data.</text>
</comment>
<dbReference type="Proteomes" id="UP000004200">
    <property type="component" value="Unassembled WGS sequence"/>
</dbReference>
<gene>
    <name evidence="2" type="ORF">ThidrDRAFT_3724</name>
</gene>
<feature type="domain" description="BioF2-like acetyltransferase" evidence="1">
    <location>
        <begin position="155"/>
        <end position="285"/>
    </location>
</feature>
<evidence type="ECO:0000259" key="1">
    <source>
        <dbReference type="Pfam" id="PF13480"/>
    </source>
</evidence>
<dbReference type="PANTHER" id="PTHR36174:SF1">
    <property type="entry name" value="LIPID II:GLYCINE GLYCYLTRANSFERASE"/>
    <property type="match status" value="1"/>
</dbReference>
<dbReference type="InterPro" id="IPR017469">
    <property type="entry name" value="PEP-CTERM_FemAB-rel"/>
</dbReference>